<evidence type="ECO:0000313" key="4">
    <source>
        <dbReference type="Proteomes" id="UP000195787"/>
    </source>
</evidence>
<accession>A0A1R4ERV8</accession>
<keyword evidence="2" id="KW-0472">Membrane</keyword>
<feature type="transmembrane region" description="Helical" evidence="2">
    <location>
        <begin position="65"/>
        <end position="84"/>
    </location>
</feature>
<protein>
    <submittedName>
        <fullName evidence="3">Uncharacterized protein</fullName>
    </submittedName>
</protein>
<keyword evidence="2" id="KW-1133">Transmembrane helix</keyword>
<evidence type="ECO:0000256" key="2">
    <source>
        <dbReference type="SAM" id="Phobius"/>
    </source>
</evidence>
<dbReference type="EMBL" id="FUHU01000003">
    <property type="protein sequence ID" value="SJM46417.1"/>
    <property type="molecule type" value="Genomic_DNA"/>
</dbReference>
<proteinExistence type="predicted"/>
<feature type="transmembrane region" description="Helical" evidence="2">
    <location>
        <begin position="137"/>
        <end position="157"/>
    </location>
</feature>
<keyword evidence="4" id="KW-1185">Reference proteome</keyword>
<organism evidence="3 4">
    <name type="scientific">Agrococcus casei LMG 22410</name>
    <dbReference type="NCBI Taxonomy" id="1255656"/>
    <lineage>
        <taxon>Bacteria</taxon>
        <taxon>Bacillati</taxon>
        <taxon>Actinomycetota</taxon>
        <taxon>Actinomycetes</taxon>
        <taxon>Micrococcales</taxon>
        <taxon>Microbacteriaceae</taxon>
        <taxon>Agrococcus</taxon>
    </lineage>
</organism>
<feature type="region of interest" description="Disordered" evidence="1">
    <location>
        <begin position="201"/>
        <end position="265"/>
    </location>
</feature>
<evidence type="ECO:0000313" key="3">
    <source>
        <dbReference type="EMBL" id="SJM46417.1"/>
    </source>
</evidence>
<sequence length="265" mass="29327">MGLHPALFTGVVMLTVVAILAIVLVFTGDIAEQGARVFWTVLAFAVFTGLLALDLSLSRTSSKPLIIGIIAGSYMIIVLMLTIWMEDRRNEDFGVSLATFELIYMVPVIVVITRAAWALAWAVMAMGEKIRTSVGPVFGVVTASLVGLAGVLLTLHFPLGRLSVTLSDWYWRSLVAVTILAALASCVLMLLYWNQRSTDAKSQPQPAVQNPQVPPMQQYPNPQHPQQQYPKQVPNPQMQQHPPQMPPQQQYPPQQYPPQQFPPQQ</sequence>
<keyword evidence="2" id="KW-0812">Transmembrane</keyword>
<feature type="compositionally biased region" description="Low complexity" evidence="1">
    <location>
        <begin position="203"/>
        <end position="242"/>
    </location>
</feature>
<reference evidence="3 4" key="1">
    <citation type="submission" date="2017-02" db="EMBL/GenBank/DDBJ databases">
        <authorList>
            <person name="Peterson S.W."/>
        </authorList>
    </citation>
    <scope>NUCLEOTIDE SEQUENCE [LARGE SCALE GENOMIC DNA]</scope>
    <source>
        <strain evidence="3 4">LMG 22410</strain>
    </source>
</reference>
<name>A0A1R4ERV8_9MICO</name>
<feature type="transmembrane region" description="Helical" evidence="2">
    <location>
        <begin position="104"/>
        <end position="125"/>
    </location>
</feature>
<dbReference type="AlphaFoldDB" id="A0A1R4ERV8"/>
<feature type="transmembrane region" description="Helical" evidence="2">
    <location>
        <begin position="169"/>
        <end position="193"/>
    </location>
</feature>
<feature type="compositionally biased region" description="Pro residues" evidence="1">
    <location>
        <begin position="243"/>
        <end position="265"/>
    </location>
</feature>
<feature type="transmembrane region" description="Helical" evidence="2">
    <location>
        <begin position="7"/>
        <end position="28"/>
    </location>
</feature>
<gene>
    <name evidence="3" type="ORF">CZ674_00475</name>
</gene>
<evidence type="ECO:0000256" key="1">
    <source>
        <dbReference type="SAM" id="MobiDB-lite"/>
    </source>
</evidence>
<feature type="transmembrane region" description="Helical" evidence="2">
    <location>
        <begin position="34"/>
        <end position="53"/>
    </location>
</feature>
<dbReference type="Proteomes" id="UP000195787">
    <property type="component" value="Unassembled WGS sequence"/>
</dbReference>